<name>A0A8C6BA03_MONMO</name>
<dbReference type="Proteomes" id="UP000694561">
    <property type="component" value="Unplaced"/>
</dbReference>
<protein>
    <submittedName>
        <fullName evidence="1">Uncharacterized protein</fullName>
    </submittedName>
</protein>
<evidence type="ECO:0000313" key="1">
    <source>
        <dbReference type="Ensembl" id="ENSMMNP00015012986.1"/>
    </source>
</evidence>
<dbReference type="Ensembl" id="ENSMMNT00015014242.1">
    <property type="protein sequence ID" value="ENSMMNP00015012986.1"/>
    <property type="gene ID" value="ENSMMNG00015009603.1"/>
</dbReference>
<proteinExistence type="predicted"/>
<accession>A0A8C6BA03</accession>
<keyword evidence="2" id="KW-1185">Reference proteome</keyword>
<sequence>IPDFLIHSSVDGHLGAFHILATVNNASMNMKVQISLQDSDFISFRYTPRTGIAGSYGSFIFNFLRNIHIVFHNGCTNFHAH</sequence>
<reference evidence="1" key="1">
    <citation type="submission" date="2025-08" db="UniProtKB">
        <authorList>
            <consortium name="Ensembl"/>
        </authorList>
    </citation>
    <scope>IDENTIFICATION</scope>
</reference>
<organism evidence="1 2">
    <name type="scientific">Monodon monoceros</name>
    <name type="common">Narwhal</name>
    <name type="synonym">Ceratodon monodon</name>
    <dbReference type="NCBI Taxonomy" id="40151"/>
    <lineage>
        <taxon>Eukaryota</taxon>
        <taxon>Metazoa</taxon>
        <taxon>Chordata</taxon>
        <taxon>Craniata</taxon>
        <taxon>Vertebrata</taxon>
        <taxon>Euteleostomi</taxon>
        <taxon>Mammalia</taxon>
        <taxon>Eutheria</taxon>
        <taxon>Laurasiatheria</taxon>
        <taxon>Artiodactyla</taxon>
        <taxon>Whippomorpha</taxon>
        <taxon>Cetacea</taxon>
        <taxon>Odontoceti</taxon>
        <taxon>Monodontidae</taxon>
        <taxon>Monodon</taxon>
    </lineage>
</organism>
<reference evidence="1" key="2">
    <citation type="submission" date="2025-09" db="UniProtKB">
        <authorList>
            <consortium name="Ensembl"/>
        </authorList>
    </citation>
    <scope>IDENTIFICATION</scope>
</reference>
<dbReference type="AlphaFoldDB" id="A0A8C6BA03"/>
<evidence type="ECO:0000313" key="2">
    <source>
        <dbReference type="Proteomes" id="UP000694561"/>
    </source>
</evidence>
<dbReference type="GeneTree" id="ENSGT01000000214749"/>